<dbReference type="GO" id="GO:0005737">
    <property type="term" value="C:cytoplasm"/>
    <property type="evidence" value="ECO:0007669"/>
    <property type="project" value="TreeGrafter"/>
</dbReference>
<protein>
    <recommendedName>
        <fullName evidence="3">PX domain-containing protein</fullName>
    </recommendedName>
</protein>
<evidence type="ECO:0000313" key="5">
    <source>
        <dbReference type="Proteomes" id="UP000242146"/>
    </source>
</evidence>
<dbReference type="GO" id="GO:0035091">
    <property type="term" value="F:phosphatidylinositol binding"/>
    <property type="evidence" value="ECO:0007669"/>
    <property type="project" value="InterPro"/>
</dbReference>
<sequence>MSTSILAPSNSLRTGQSGIKLAPLIRQARVVSYERRQGKVWYVIHVDPQQFNNLSTCLRRQSYTISRRYEDCVQFSQRLHDAFPCLTAQQGKYTKQEPGYTLPKLKSQGLLNKKASHGQRRAELDRFVQALFRLPVAITQTLVVVEFFGLHKADTEEQVLRDKQNMVRQQQAIINANHGYAYHLHQQQIYAPSHAVSIAAPTDDLFYRHHPIVMPTSSESESFIKWPKLKSFSSSTSLSNLCSHAANRLPSWSTLSSSCSTTLKKKSSLTSTYTSLSSNGSSFSTSCYGFDDTMPSLVSFSSSSTTSSFSSAVGPQPHLLPPHSGSVSSASTTSCPSEPTTPVSPSHVVRMIKLKVIYDVDNIVVVQIPRSTSLAALRTRLHDKFSTMLDPSVKPLANDFMLLYNKGSRTSSASSLEQPVTSSSAILTSSAAITLISKEKHWDMALKSWDPLDKVTLRCIH</sequence>
<proteinExistence type="predicted"/>
<feature type="compositionally biased region" description="Low complexity" evidence="2">
    <location>
        <begin position="321"/>
        <end position="344"/>
    </location>
</feature>
<reference evidence="4 5" key="1">
    <citation type="submission" date="2016-07" db="EMBL/GenBank/DDBJ databases">
        <title>Pervasive Adenine N6-methylation of Active Genes in Fungi.</title>
        <authorList>
            <consortium name="DOE Joint Genome Institute"/>
            <person name="Mondo S.J."/>
            <person name="Dannebaum R.O."/>
            <person name="Kuo R.C."/>
            <person name="Labutti K."/>
            <person name="Haridas S."/>
            <person name="Kuo A."/>
            <person name="Salamov A."/>
            <person name="Ahrendt S.R."/>
            <person name="Lipzen A."/>
            <person name="Sullivan W."/>
            <person name="Andreopoulos W.B."/>
            <person name="Clum A."/>
            <person name="Lindquist E."/>
            <person name="Daum C."/>
            <person name="Ramamoorthy G.K."/>
            <person name="Gryganskyi A."/>
            <person name="Culley D."/>
            <person name="Magnuson J.K."/>
            <person name="James T.Y."/>
            <person name="O'Malley M.A."/>
            <person name="Stajich J.E."/>
            <person name="Spatafora J.W."/>
            <person name="Visel A."/>
            <person name="Grigoriev I.V."/>
        </authorList>
    </citation>
    <scope>NUCLEOTIDE SEQUENCE [LARGE SCALE GENOMIC DNA]</scope>
    <source>
        <strain evidence="4 5">NRRL 3301</strain>
    </source>
</reference>
<dbReference type="Pfam" id="PF00787">
    <property type="entry name" value="PX"/>
    <property type="match status" value="1"/>
</dbReference>
<accession>A0A1X2GIH0</accession>
<evidence type="ECO:0000313" key="4">
    <source>
        <dbReference type="EMBL" id="ORX54511.1"/>
    </source>
</evidence>
<dbReference type="PROSITE" id="PS50195">
    <property type="entry name" value="PX"/>
    <property type="match status" value="1"/>
</dbReference>
<keyword evidence="5" id="KW-1185">Reference proteome</keyword>
<dbReference type="OrthoDB" id="5593994at2759"/>
<gene>
    <name evidence="4" type="ORF">DM01DRAFT_1335645</name>
</gene>
<organism evidence="4 5">
    <name type="scientific">Hesseltinella vesiculosa</name>
    <dbReference type="NCBI Taxonomy" id="101127"/>
    <lineage>
        <taxon>Eukaryota</taxon>
        <taxon>Fungi</taxon>
        <taxon>Fungi incertae sedis</taxon>
        <taxon>Mucoromycota</taxon>
        <taxon>Mucoromycotina</taxon>
        <taxon>Mucoromycetes</taxon>
        <taxon>Mucorales</taxon>
        <taxon>Cunninghamellaceae</taxon>
        <taxon>Hesseltinella</taxon>
    </lineage>
</organism>
<evidence type="ECO:0000256" key="1">
    <source>
        <dbReference type="ARBA" id="ARBA00022737"/>
    </source>
</evidence>
<name>A0A1X2GIH0_9FUNG</name>
<dbReference type="EMBL" id="MCGT01000013">
    <property type="protein sequence ID" value="ORX54511.1"/>
    <property type="molecule type" value="Genomic_DNA"/>
</dbReference>
<dbReference type="SUPFAM" id="SSF64268">
    <property type="entry name" value="PX domain"/>
    <property type="match status" value="1"/>
</dbReference>
<evidence type="ECO:0000259" key="3">
    <source>
        <dbReference type="PROSITE" id="PS50195"/>
    </source>
</evidence>
<comment type="caution">
    <text evidence="4">The sequence shown here is derived from an EMBL/GenBank/DDBJ whole genome shotgun (WGS) entry which is preliminary data.</text>
</comment>
<feature type="domain" description="PX" evidence="3">
    <location>
        <begin position="20"/>
        <end position="155"/>
    </location>
</feature>
<dbReference type="PANTHER" id="PTHR15706:SF2">
    <property type="entry name" value="SH3 AND PX DOMAIN-CONTAINING PROTEIN 2A"/>
    <property type="match status" value="1"/>
</dbReference>
<dbReference type="AlphaFoldDB" id="A0A1X2GIH0"/>
<feature type="region of interest" description="Disordered" evidence="2">
    <location>
        <begin position="320"/>
        <end position="344"/>
    </location>
</feature>
<evidence type="ECO:0000256" key="2">
    <source>
        <dbReference type="SAM" id="MobiDB-lite"/>
    </source>
</evidence>
<dbReference type="InterPro" id="IPR051228">
    <property type="entry name" value="NADPH_Oxidase/PX-Domain"/>
</dbReference>
<dbReference type="Gene3D" id="3.30.1520.10">
    <property type="entry name" value="Phox-like domain"/>
    <property type="match status" value="1"/>
</dbReference>
<dbReference type="Proteomes" id="UP000242146">
    <property type="component" value="Unassembled WGS sequence"/>
</dbReference>
<dbReference type="InterPro" id="IPR036871">
    <property type="entry name" value="PX_dom_sf"/>
</dbReference>
<dbReference type="PANTHER" id="PTHR15706">
    <property type="entry name" value="SH3 MULTIPLE DOMAIN"/>
    <property type="match status" value="1"/>
</dbReference>
<dbReference type="InterPro" id="IPR001683">
    <property type="entry name" value="PX_dom"/>
</dbReference>
<dbReference type="SMART" id="SM00312">
    <property type="entry name" value="PX"/>
    <property type="match status" value="1"/>
</dbReference>
<keyword evidence="1" id="KW-0677">Repeat</keyword>